<keyword evidence="2" id="KW-0732">Signal</keyword>
<dbReference type="Proteomes" id="UP000289738">
    <property type="component" value="Chromosome B03"/>
</dbReference>
<evidence type="ECO:0000256" key="2">
    <source>
        <dbReference type="SAM" id="SignalP"/>
    </source>
</evidence>
<protein>
    <recommendedName>
        <fullName evidence="5">Root meristem growth factor</fullName>
    </recommendedName>
</protein>
<evidence type="ECO:0000256" key="1">
    <source>
        <dbReference type="SAM" id="MobiDB-lite"/>
    </source>
</evidence>
<comment type="caution">
    <text evidence="3">The sequence shown here is derived from an EMBL/GenBank/DDBJ whole genome shotgun (WGS) entry which is preliminary data.</text>
</comment>
<accession>A0A444ZXP2</accession>
<dbReference type="Pfam" id="PF21529">
    <property type="entry name" value="GLV1-2"/>
    <property type="match status" value="1"/>
</dbReference>
<evidence type="ECO:0000313" key="3">
    <source>
        <dbReference type="EMBL" id="RYR18948.1"/>
    </source>
</evidence>
<organism evidence="3 4">
    <name type="scientific">Arachis hypogaea</name>
    <name type="common">Peanut</name>
    <dbReference type="NCBI Taxonomy" id="3818"/>
    <lineage>
        <taxon>Eukaryota</taxon>
        <taxon>Viridiplantae</taxon>
        <taxon>Streptophyta</taxon>
        <taxon>Embryophyta</taxon>
        <taxon>Tracheophyta</taxon>
        <taxon>Spermatophyta</taxon>
        <taxon>Magnoliopsida</taxon>
        <taxon>eudicotyledons</taxon>
        <taxon>Gunneridae</taxon>
        <taxon>Pentapetalae</taxon>
        <taxon>rosids</taxon>
        <taxon>fabids</taxon>
        <taxon>Fabales</taxon>
        <taxon>Fabaceae</taxon>
        <taxon>Papilionoideae</taxon>
        <taxon>50 kb inversion clade</taxon>
        <taxon>dalbergioids sensu lato</taxon>
        <taxon>Dalbergieae</taxon>
        <taxon>Pterocarpus clade</taxon>
        <taxon>Arachis</taxon>
    </lineage>
</organism>
<dbReference type="Gramene" id="arahy.Tifrunner.gnm2.ann2.Ah13g465500.1">
    <property type="protein sequence ID" value="arahy.Tifrunner.gnm2.ann2.Ah13g465500.1-CDS"/>
    <property type="gene ID" value="arahy.Tifrunner.gnm2.ann2.Ah13g465500"/>
</dbReference>
<reference evidence="3 4" key="1">
    <citation type="submission" date="2019-01" db="EMBL/GenBank/DDBJ databases">
        <title>Sequencing of cultivated peanut Arachis hypogaea provides insights into genome evolution and oil improvement.</title>
        <authorList>
            <person name="Chen X."/>
        </authorList>
    </citation>
    <scope>NUCLEOTIDE SEQUENCE [LARGE SCALE GENOMIC DNA]</scope>
    <source>
        <strain evidence="4">cv. Fuhuasheng</strain>
        <tissue evidence="3">Leaves</tissue>
    </source>
</reference>
<gene>
    <name evidence="3" type="ORF">Ahy_B03g063575</name>
</gene>
<feature type="chain" id="PRO_5019572225" description="Root meristem growth factor" evidence="2">
    <location>
        <begin position="30"/>
        <end position="85"/>
    </location>
</feature>
<dbReference type="EMBL" id="SDMP01000013">
    <property type="protein sequence ID" value="RYR18948.1"/>
    <property type="molecule type" value="Genomic_DNA"/>
</dbReference>
<dbReference type="InterPro" id="IPR049306">
    <property type="entry name" value="GLV1-2"/>
</dbReference>
<feature type="signal peptide" evidence="2">
    <location>
        <begin position="1"/>
        <end position="29"/>
    </location>
</feature>
<proteinExistence type="predicted"/>
<sequence>MAMLLLPMNRLLLVVAFLLLCFMSMTARGRSLREIATNKNGVDDGEKGHQSNVFKRNHEGTQEIISGDIDTMDYTPAKKNPPIHN</sequence>
<dbReference type="AlphaFoldDB" id="A0A444ZXP2"/>
<name>A0A444ZXP2_ARAHY</name>
<keyword evidence="4" id="KW-1185">Reference proteome</keyword>
<feature type="region of interest" description="Disordered" evidence="1">
    <location>
        <begin position="65"/>
        <end position="85"/>
    </location>
</feature>
<evidence type="ECO:0008006" key="5">
    <source>
        <dbReference type="Google" id="ProtNLM"/>
    </source>
</evidence>
<evidence type="ECO:0000313" key="4">
    <source>
        <dbReference type="Proteomes" id="UP000289738"/>
    </source>
</evidence>